<dbReference type="Proteomes" id="UP000807115">
    <property type="component" value="Chromosome 3"/>
</dbReference>
<sequence length="118" mass="12408">MAVTSVTSSRVSAGVHSGTVAQAGAVWARGRRVPHQPSLFPFPSPNRAASSSPRRRAAAMPSAASHLLPLRHLCLIELAVTSASTCVARSSPHRRQTPSTNTMGAEPPPPIDCSTKYQ</sequence>
<dbReference type="EMBL" id="CM027682">
    <property type="protein sequence ID" value="KAG0537123.1"/>
    <property type="molecule type" value="Genomic_DNA"/>
</dbReference>
<organism evidence="2 3">
    <name type="scientific">Sorghum bicolor</name>
    <name type="common">Sorghum</name>
    <name type="synonym">Sorghum vulgare</name>
    <dbReference type="NCBI Taxonomy" id="4558"/>
    <lineage>
        <taxon>Eukaryota</taxon>
        <taxon>Viridiplantae</taxon>
        <taxon>Streptophyta</taxon>
        <taxon>Embryophyta</taxon>
        <taxon>Tracheophyta</taxon>
        <taxon>Spermatophyta</taxon>
        <taxon>Magnoliopsida</taxon>
        <taxon>Liliopsida</taxon>
        <taxon>Poales</taxon>
        <taxon>Poaceae</taxon>
        <taxon>PACMAD clade</taxon>
        <taxon>Panicoideae</taxon>
        <taxon>Andropogonodae</taxon>
        <taxon>Andropogoneae</taxon>
        <taxon>Sorghinae</taxon>
        <taxon>Sorghum</taxon>
    </lineage>
</organism>
<evidence type="ECO:0000313" key="3">
    <source>
        <dbReference type="Proteomes" id="UP000807115"/>
    </source>
</evidence>
<feature type="compositionally biased region" description="Low complexity" evidence="1">
    <location>
        <begin position="45"/>
        <end position="62"/>
    </location>
</feature>
<feature type="region of interest" description="Disordered" evidence="1">
    <location>
        <begin position="34"/>
        <end position="62"/>
    </location>
</feature>
<evidence type="ECO:0000313" key="2">
    <source>
        <dbReference type="EMBL" id="KAG0537123.1"/>
    </source>
</evidence>
<reference evidence="2" key="2">
    <citation type="submission" date="2020-10" db="EMBL/GenBank/DDBJ databases">
        <authorList>
            <person name="Cooper E.A."/>
            <person name="Brenton Z.W."/>
            <person name="Flinn B.S."/>
            <person name="Jenkins J."/>
            <person name="Shu S."/>
            <person name="Flowers D."/>
            <person name="Luo F."/>
            <person name="Wang Y."/>
            <person name="Xia P."/>
            <person name="Barry K."/>
            <person name="Daum C."/>
            <person name="Lipzen A."/>
            <person name="Yoshinaga Y."/>
            <person name="Schmutz J."/>
            <person name="Saski C."/>
            <person name="Vermerris W."/>
            <person name="Kresovich S."/>
        </authorList>
    </citation>
    <scope>NUCLEOTIDE SEQUENCE</scope>
</reference>
<proteinExistence type="predicted"/>
<reference evidence="2" key="1">
    <citation type="journal article" date="2019" name="BMC Genomics">
        <title>A new reference genome for Sorghum bicolor reveals high levels of sequence similarity between sweet and grain genotypes: implications for the genetics of sugar metabolism.</title>
        <authorList>
            <person name="Cooper E.A."/>
            <person name="Brenton Z.W."/>
            <person name="Flinn B.S."/>
            <person name="Jenkins J."/>
            <person name="Shu S."/>
            <person name="Flowers D."/>
            <person name="Luo F."/>
            <person name="Wang Y."/>
            <person name="Xia P."/>
            <person name="Barry K."/>
            <person name="Daum C."/>
            <person name="Lipzen A."/>
            <person name="Yoshinaga Y."/>
            <person name="Schmutz J."/>
            <person name="Saski C."/>
            <person name="Vermerris W."/>
            <person name="Kresovich S."/>
        </authorList>
    </citation>
    <scope>NUCLEOTIDE SEQUENCE</scope>
</reference>
<feature type="region of interest" description="Disordered" evidence="1">
    <location>
        <begin position="85"/>
        <end position="118"/>
    </location>
</feature>
<protein>
    <submittedName>
        <fullName evidence="2">Uncharacterized protein</fullName>
    </submittedName>
</protein>
<name>A0A921RCG3_SORBI</name>
<evidence type="ECO:0000256" key="1">
    <source>
        <dbReference type="SAM" id="MobiDB-lite"/>
    </source>
</evidence>
<comment type="caution">
    <text evidence="2">The sequence shown here is derived from an EMBL/GenBank/DDBJ whole genome shotgun (WGS) entry which is preliminary data.</text>
</comment>
<accession>A0A921RCG3</accession>
<dbReference type="AlphaFoldDB" id="A0A921RCG3"/>
<gene>
    <name evidence="2" type="ORF">BDA96_03G121000</name>
</gene>